<feature type="domain" description="RanBP2-type" evidence="21">
    <location>
        <begin position="808"/>
        <end position="840"/>
    </location>
</feature>
<dbReference type="GO" id="GO:0008270">
    <property type="term" value="F:zinc ion binding"/>
    <property type="evidence" value="ECO:0007669"/>
    <property type="project" value="UniProtKB-KW"/>
</dbReference>
<feature type="region of interest" description="Disordered" evidence="20">
    <location>
        <begin position="155"/>
        <end position="175"/>
    </location>
</feature>
<keyword evidence="23" id="KW-1185">Reference proteome</keyword>
<dbReference type="EMBL" id="JAFNEN010000155">
    <property type="protein sequence ID" value="KAG8191637.1"/>
    <property type="molecule type" value="Genomic_DNA"/>
</dbReference>
<dbReference type="GO" id="GO:0005643">
    <property type="term" value="C:nuclear pore"/>
    <property type="evidence" value="ECO:0007669"/>
    <property type="project" value="UniProtKB-SubCell"/>
</dbReference>
<evidence type="ECO:0000256" key="5">
    <source>
        <dbReference type="ARBA" id="ARBA00022723"/>
    </source>
</evidence>
<proteinExistence type="inferred from homology"/>
<dbReference type="PROSITE" id="PS01358">
    <property type="entry name" value="ZF_RANBP2_1"/>
    <property type="match status" value="4"/>
</dbReference>
<dbReference type="InterPro" id="IPR001876">
    <property type="entry name" value="Znf_RanBP2"/>
</dbReference>
<dbReference type="SUPFAM" id="SSF90209">
    <property type="entry name" value="Ran binding protein zinc finger-like"/>
    <property type="match status" value="3"/>
</dbReference>
<evidence type="ECO:0000256" key="13">
    <source>
        <dbReference type="ARBA" id="ARBA00023136"/>
    </source>
</evidence>
<dbReference type="GO" id="GO:0006606">
    <property type="term" value="P:protein import into nucleus"/>
    <property type="evidence" value="ECO:0007669"/>
    <property type="project" value="TreeGrafter"/>
</dbReference>
<feature type="region of interest" description="Disordered" evidence="20">
    <location>
        <begin position="990"/>
        <end position="1019"/>
    </location>
</feature>
<feature type="region of interest" description="Disordered" evidence="20">
    <location>
        <begin position="1"/>
        <end position="38"/>
    </location>
</feature>
<feature type="compositionally biased region" description="Basic and acidic residues" evidence="20">
    <location>
        <begin position="1002"/>
        <end position="1013"/>
    </location>
</feature>
<dbReference type="InterPro" id="IPR026054">
    <property type="entry name" value="Nucleoporin"/>
</dbReference>
<keyword evidence="9" id="KW-0653">Protein transport</keyword>
<reference evidence="22 23" key="1">
    <citation type="journal article" date="2022" name="Nat. Ecol. Evol.">
        <title>A masculinizing supergene underlies an exaggerated male reproductive morph in a spider.</title>
        <authorList>
            <person name="Hendrickx F."/>
            <person name="De Corte Z."/>
            <person name="Sonet G."/>
            <person name="Van Belleghem S.M."/>
            <person name="Kostlbacher S."/>
            <person name="Vangestel C."/>
        </authorList>
    </citation>
    <scope>NUCLEOTIDE SEQUENCE [LARGE SCALE GENOMIC DNA]</scope>
    <source>
        <strain evidence="22">W744_W776</strain>
    </source>
</reference>
<evidence type="ECO:0000259" key="21">
    <source>
        <dbReference type="PROSITE" id="PS50199"/>
    </source>
</evidence>
<dbReference type="PANTHER" id="PTHR23193:SF23">
    <property type="entry name" value="NUCLEAR PORE COMPLEX PROTEIN NUP153"/>
    <property type="match status" value="1"/>
</dbReference>
<feature type="domain" description="RanBP2-type" evidence="21">
    <location>
        <begin position="715"/>
        <end position="744"/>
    </location>
</feature>
<evidence type="ECO:0000313" key="22">
    <source>
        <dbReference type="EMBL" id="KAG8191637.1"/>
    </source>
</evidence>
<feature type="compositionally biased region" description="Low complexity" evidence="20">
    <location>
        <begin position="23"/>
        <end position="34"/>
    </location>
</feature>
<dbReference type="InterPro" id="IPR036443">
    <property type="entry name" value="Znf_RanBP2_sf"/>
</dbReference>
<dbReference type="Proteomes" id="UP000827092">
    <property type="component" value="Unassembled WGS sequence"/>
</dbReference>
<dbReference type="GO" id="GO:0051028">
    <property type="term" value="P:mRNA transport"/>
    <property type="evidence" value="ECO:0007669"/>
    <property type="project" value="UniProtKB-KW"/>
</dbReference>
<dbReference type="GO" id="GO:0031965">
    <property type="term" value="C:nuclear membrane"/>
    <property type="evidence" value="ECO:0007669"/>
    <property type="project" value="UniProtKB-SubCell"/>
</dbReference>
<feature type="compositionally biased region" description="Polar residues" evidence="20">
    <location>
        <begin position="990"/>
        <end position="1001"/>
    </location>
</feature>
<evidence type="ECO:0000256" key="18">
    <source>
        <dbReference type="ARBA" id="ARBA00079437"/>
    </source>
</evidence>
<evidence type="ECO:0000256" key="3">
    <source>
        <dbReference type="ARBA" id="ARBA00004567"/>
    </source>
</evidence>
<evidence type="ECO:0000256" key="4">
    <source>
        <dbReference type="ARBA" id="ARBA00022448"/>
    </source>
</evidence>
<dbReference type="GO" id="GO:0006405">
    <property type="term" value="P:RNA export from nucleus"/>
    <property type="evidence" value="ECO:0007669"/>
    <property type="project" value="TreeGrafter"/>
</dbReference>
<feature type="compositionally biased region" description="Low complexity" evidence="20">
    <location>
        <begin position="163"/>
        <end position="175"/>
    </location>
</feature>
<dbReference type="GO" id="GO:0017056">
    <property type="term" value="F:structural constituent of nuclear pore"/>
    <property type="evidence" value="ECO:0007669"/>
    <property type="project" value="TreeGrafter"/>
</dbReference>
<feature type="region of interest" description="Disordered" evidence="20">
    <location>
        <begin position="408"/>
        <end position="454"/>
    </location>
</feature>
<evidence type="ECO:0000256" key="17">
    <source>
        <dbReference type="ARBA" id="ARBA00078197"/>
    </source>
</evidence>
<accession>A0AAV6V4D4</accession>
<keyword evidence="6 19" id="KW-0863">Zinc-finger</keyword>
<comment type="cofactor">
    <cofactor evidence="1">
        <name>Zn(2+)</name>
        <dbReference type="ChEBI" id="CHEBI:29105"/>
    </cofactor>
</comment>
<dbReference type="PROSITE" id="PS50199">
    <property type="entry name" value="ZF_RANBP2_2"/>
    <property type="match status" value="4"/>
</dbReference>
<keyword evidence="12" id="KW-0906">Nuclear pore complex</keyword>
<feature type="region of interest" description="Disordered" evidence="20">
    <location>
        <begin position="61"/>
        <end position="123"/>
    </location>
</feature>
<gene>
    <name evidence="22" type="ORF">JTE90_012353</name>
</gene>
<comment type="subcellular location">
    <subcellularLocation>
        <location evidence="2">Nucleus membrane</location>
    </subcellularLocation>
    <subcellularLocation>
        <location evidence="3">Nucleus</location>
        <location evidence="3">Nuclear pore complex</location>
    </subcellularLocation>
</comment>
<evidence type="ECO:0000256" key="7">
    <source>
        <dbReference type="ARBA" id="ARBA00022816"/>
    </source>
</evidence>
<sequence>MERRTLRNKKSKTRNAKPYDRPNQQQQQQQQQNQSIFGRVASKFKGILNPSWIFNVSQWMGTPEEDNSSSNPQDSESGEEEEEQQTPAPTAPASKRPRLNLIDAPTPPPILSEGTQTWLDTPSSSLFSPSSLLTSTVNQNSLLENKADQDQVIINGDDHSENSEGSASTSGCSSLVSSHKERSNCLPVPNRRLVQSPFDSLRSGFNRRDFTSRKEVLPADMSESRMSLWSGSRTFSPAAKMQQRSPVVGQSNQPSFSIGAFMGSSKTSQQSDKKVASPFYQGKTSFGGASSTRRMPVSVAPYQVDRPSRNQIKVRPKESEDSLEGMSSAAKRILMTLEKMSSPVTDAKKIPNTNRSPVDLSLYLMPPRLRSNVVSTPTSSKGPPIADISTISKLTTLKSCMRLQNPNASRGEWLSEPKETKITPPVSDISQRTAQQQDSIPPPLSPNKGPGKMRCKLTQKHQSSVRSEEFEHTPLPSIPLPISTLPIFKQVDSKATSQSSTKVTNDDFKPSIEFEFSPPIEMQPTLPPLFPSNISTLNSDKSTNADKLPFTFSTPAEVELPKPAPGLFVHNLTSSKRTSSSSWLQNPDKEVKSTSSEAPKNNLKTSKDAVQQLSAVSSSATKPLTSWSCQECWIQNPANEAKCLACETPKKSPATSGLLSQLTKSSPTWACHECWTQNPECETKCLACETVKKGECANVAPKISDFTGFGGNSSTKSTWSCSSCWIQNPMKEAKCLACEAPNPSADKSSGSSVPSTVSQGFKSGFNFPSKMVSSAPETTSPFIKAIQSNEVKKPVDQNATPNGTLKISSGFTSDWECDICLVRNPSDTMKCQACEAVRPSKRNNSGLKDSESFKFNSPLQNSPITFKFGSYSIPATTATAVSTCSFGNLTTTSTSSFLGTGTNLSTTTTSSEQSKTTSNSQPALGFKFGTTTVPVIDITEPEIPVVDLVDNEDNVQPASVFGSIAKKTNEDTTSTSKTFNIPLIDKPSDITSTFLQPPKTSTDNKLEEPKSTVDDSSNSKPAMSLFKFGAANQQPKETATSNIPVIDLLSNDINEKGTDMFSAAVKAGIQPNKSTVFSVTPSVGSTNFALPTSSENKQSPFASVKENSMPTLQQTLNSTPVSSQTGQSKETPLGGFNFKAPTALANSAFGGFSMASSSDTSKALPSSTSAEKLNVSITKTSDSPFALGVSSASNSSPFASTAFKMSSQVDAPKTTKSPFGTINVSAPTSSSAAPVFSFGAGQTTTSAFGVATTTTSSLQFPTKSLDVKPATQFNAAPTTSAFSFGSVATATTIQSSAPSGGFSFFAAATTAAANPGLFTFGASSNASQAPKTSGK</sequence>
<evidence type="ECO:0000256" key="12">
    <source>
        <dbReference type="ARBA" id="ARBA00023132"/>
    </source>
</evidence>
<keyword evidence="14" id="KW-0539">Nucleus</keyword>
<evidence type="ECO:0000256" key="16">
    <source>
        <dbReference type="ARBA" id="ARBA00068609"/>
    </source>
</evidence>
<feature type="compositionally biased region" description="Low complexity" evidence="20">
    <location>
        <begin position="900"/>
        <end position="920"/>
    </location>
</feature>
<protein>
    <recommendedName>
        <fullName evidence="16">Nuclear pore complex protein Nup153</fullName>
    </recommendedName>
    <alternativeName>
        <fullName evidence="18">153 kDa nucleoporin</fullName>
    </alternativeName>
    <alternativeName>
        <fullName evidence="17">Nucleoporin Nup153</fullName>
    </alternativeName>
</protein>
<keyword evidence="7" id="KW-0509">mRNA transport</keyword>
<feature type="compositionally biased region" description="Basic residues" evidence="20">
    <location>
        <begin position="1"/>
        <end position="15"/>
    </location>
</feature>
<keyword evidence="8" id="KW-0862">Zinc</keyword>
<evidence type="ECO:0000256" key="1">
    <source>
        <dbReference type="ARBA" id="ARBA00001947"/>
    </source>
</evidence>
<comment type="caution">
    <text evidence="22">The sequence shown here is derived from an EMBL/GenBank/DDBJ whole genome shotgun (WGS) entry which is preliminary data.</text>
</comment>
<feature type="domain" description="RanBP2-type" evidence="21">
    <location>
        <begin position="622"/>
        <end position="652"/>
    </location>
</feature>
<keyword evidence="5" id="KW-0479">Metal-binding</keyword>
<evidence type="ECO:0000256" key="6">
    <source>
        <dbReference type="ARBA" id="ARBA00022771"/>
    </source>
</evidence>
<name>A0AAV6V4D4_9ARAC</name>
<evidence type="ECO:0000256" key="19">
    <source>
        <dbReference type="PROSITE-ProRule" id="PRU00322"/>
    </source>
</evidence>
<keyword evidence="10" id="KW-0811">Translocation</keyword>
<dbReference type="Pfam" id="PF00641">
    <property type="entry name" value="Zn_ribbon_RanBP"/>
    <property type="match status" value="3"/>
</dbReference>
<comment type="similarity">
    <text evidence="15">Belongs to the NUP153 family.</text>
</comment>
<keyword evidence="11" id="KW-0238">DNA-binding</keyword>
<evidence type="ECO:0000256" key="14">
    <source>
        <dbReference type="ARBA" id="ARBA00023242"/>
    </source>
</evidence>
<feature type="compositionally biased region" description="Polar residues" evidence="20">
    <location>
        <begin position="593"/>
        <end position="604"/>
    </location>
</feature>
<evidence type="ECO:0000256" key="8">
    <source>
        <dbReference type="ARBA" id="ARBA00022833"/>
    </source>
</evidence>
<dbReference type="GO" id="GO:0003677">
    <property type="term" value="F:DNA binding"/>
    <property type="evidence" value="ECO:0007669"/>
    <property type="project" value="UniProtKB-KW"/>
</dbReference>
<dbReference type="Gene3D" id="4.10.1060.10">
    <property type="entry name" value="Zinc finger, RanBP2-type"/>
    <property type="match status" value="3"/>
</dbReference>
<feature type="region of interest" description="Disordered" evidence="20">
    <location>
        <begin position="900"/>
        <end position="922"/>
    </location>
</feature>
<evidence type="ECO:0000256" key="15">
    <source>
        <dbReference type="ARBA" id="ARBA00060842"/>
    </source>
</evidence>
<keyword evidence="13" id="KW-0472">Membrane</keyword>
<evidence type="ECO:0000256" key="11">
    <source>
        <dbReference type="ARBA" id="ARBA00023125"/>
    </source>
</evidence>
<evidence type="ECO:0000313" key="23">
    <source>
        <dbReference type="Proteomes" id="UP000827092"/>
    </source>
</evidence>
<evidence type="ECO:0000256" key="9">
    <source>
        <dbReference type="ARBA" id="ARBA00022927"/>
    </source>
</evidence>
<evidence type="ECO:0000256" key="20">
    <source>
        <dbReference type="SAM" id="MobiDB-lite"/>
    </source>
</evidence>
<feature type="domain" description="RanBP2-type" evidence="21">
    <location>
        <begin position="664"/>
        <end position="694"/>
    </location>
</feature>
<evidence type="ECO:0000256" key="2">
    <source>
        <dbReference type="ARBA" id="ARBA00004126"/>
    </source>
</evidence>
<dbReference type="SMART" id="SM00547">
    <property type="entry name" value="ZnF_RBZ"/>
    <property type="match status" value="4"/>
</dbReference>
<feature type="region of interest" description="Disordered" evidence="20">
    <location>
        <begin position="578"/>
        <end position="607"/>
    </location>
</feature>
<feature type="compositionally biased region" description="Polar residues" evidence="20">
    <location>
        <begin position="428"/>
        <end position="439"/>
    </location>
</feature>
<evidence type="ECO:0000256" key="10">
    <source>
        <dbReference type="ARBA" id="ARBA00023010"/>
    </source>
</evidence>
<keyword evidence="4" id="KW-0813">Transport</keyword>
<organism evidence="22 23">
    <name type="scientific">Oedothorax gibbosus</name>
    <dbReference type="NCBI Taxonomy" id="931172"/>
    <lineage>
        <taxon>Eukaryota</taxon>
        <taxon>Metazoa</taxon>
        <taxon>Ecdysozoa</taxon>
        <taxon>Arthropoda</taxon>
        <taxon>Chelicerata</taxon>
        <taxon>Arachnida</taxon>
        <taxon>Araneae</taxon>
        <taxon>Araneomorphae</taxon>
        <taxon>Entelegynae</taxon>
        <taxon>Araneoidea</taxon>
        <taxon>Linyphiidae</taxon>
        <taxon>Erigoninae</taxon>
        <taxon>Oedothorax</taxon>
    </lineage>
</organism>
<dbReference type="GO" id="GO:0008139">
    <property type="term" value="F:nuclear localization sequence binding"/>
    <property type="evidence" value="ECO:0007669"/>
    <property type="project" value="TreeGrafter"/>
</dbReference>
<dbReference type="PANTHER" id="PTHR23193">
    <property type="entry name" value="NUCLEAR PORE COMPLEX PROTEIN NUP"/>
    <property type="match status" value="1"/>
</dbReference>